<evidence type="ECO:0000256" key="1">
    <source>
        <dbReference type="SAM" id="Phobius"/>
    </source>
</evidence>
<evidence type="ECO:0000313" key="2">
    <source>
        <dbReference type="Ensembl" id="ENSSRHP00000047456.1"/>
    </source>
</evidence>
<organism evidence="2 3">
    <name type="scientific">Sinocyclocheilus rhinocerous</name>
    <dbReference type="NCBI Taxonomy" id="307959"/>
    <lineage>
        <taxon>Eukaryota</taxon>
        <taxon>Metazoa</taxon>
        <taxon>Chordata</taxon>
        <taxon>Craniata</taxon>
        <taxon>Vertebrata</taxon>
        <taxon>Euteleostomi</taxon>
        <taxon>Actinopterygii</taxon>
        <taxon>Neopterygii</taxon>
        <taxon>Teleostei</taxon>
        <taxon>Ostariophysi</taxon>
        <taxon>Cypriniformes</taxon>
        <taxon>Cyprinidae</taxon>
        <taxon>Cyprininae</taxon>
        <taxon>Sinocyclocheilus</taxon>
    </lineage>
</organism>
<reference evidence="2" key="2">
    <citation type="submission" date="2025-09" db="UniProtKB">
        <authorList>
            <consortium name="Ensembl"/>
        </authorList>
    </citation>
    <scope>IDENTIFICATION</scope>
</reference>
<keyword evidence="1" id="KW-0472">Membrane</keyword>
<dbReference type="Ensembl" id="ENSSRHT00000048786.1">
    <property type="protein sequence ID" value="ENSSRHP00000047456.1"/>
    <property type="gene ID" value="ENSSRHG00000023934.1"/>
</dbReference>
<name>A0A673JBT7_9TELE</name>
<keyword evidence="3" id="KW-1185">Reference proteome</keyword>
<dbReference type="Gene3D" id="3.80.10.10">
    <property type="entry name" value="Ribonuclease Inhibitor"/>
    <property type="match status" value="1"/>
</dbReference>
<proteinExistence type="predicted"/>
<protein>
    <submittedName>
        <fullName evidence="2">Uncharacterized protein</fullName>
    </submittedName>
</protein>
<feature type="transmembrane region" description="Helical" evidence="1">
    <location>
        <begin position="7"/>
        <end position="30"/>
    </location>
</feature>
<sequence>MNRRGNYFLYETFFFLFQVFLNVLIHLGYFGNELNLSCIPPSIPSSIQTLDFSCNVLKHLQKTVFPVPLQELELRRKR</sequence>
<dbReference type="InterPro" id="IPR032675">
    <property type="entry name" value="LRR_dom_sf"/>
</dbReference>
<dbReference type="Proteomes" id="UP000472270">
    <property type="component" value="Unassembled WGS sequence"/>
</dbReference>
<dbReference type="AlphaFoldDB" id="A0A673JBT7"/>
<accession>A0A673JBT7</accession>
<evidence type="ECO:0000313" key="3">
    <source>
        <dbReference type="Proteomes" id="UP000472270"/>
    </source>
</evidence>
<keyword evidence="1" id="KW-0812">Transmembrane</keyword>
<reference evidence="2" key="1">
    <citation type="submission" date="2025-08" db="UniProtKB">
        <authorList>
            <consortium name="Ensembl"/>
        </authorList>
    </citation>
    <scope>IDENTIFICATION</scope>
</reference>
<keyword evidence="1" id="KW-1133">Transmembrane helix</keyword>